<feature type="non-terminal residue" evidence="1">
    <location>
        <position position="65"/>
    </location>
</feature>
<dbReference type="OrthoDB" id="406368at2759"/>
<dbReference type="AlphaFoldDB" id="A0A401PYF7"/>
<organism evidence="1 2">
    <name type="scientific">Scyliorhinus torazame</name>
    <name type="common">Cloudy catshark</name>
    <name type="synonym">Catulus torazame</name>
    <dbReference type="NCBI Taxonomy" id="75743"/>
    <lineage>
        <taxon>Eukaryota</taxon>
        <taxon>Metazoa</taxon>
        <taxon>Chordata</taxon>
        <taxon>Craniata</taxon>
        <taxon>Vertebrata</taxon>
        <taxon>Chondrichthyes</taxon>
        <taxon>Elasmobranchii</taxon>
        <taxon>Galeomorphii</taxon>
        <taxon>Galeoidea</taxon>
        <taxon>Carcharhiniformes</taxon>
        <taxon>Scyliorhinidae</taxon>
        <taxon>Scyliorhinus</taxon>
    </lineage>
</organism>
<gene>
    <name evidence="1" type="ORF">scyTo_0021172</name>
</gene>
<proteinExistence type="predicted"/>
<evidence type="ECO:0000313" key="1">
    <source>
        <dbReference type="EMBL" id="GCB78136.1"/>
    </source>
</evidence>
<protein>
    <submittedName>
        <fullName evidence="1">Uncharacterized protein</fullName>
    </submittedName>
</protein>
<keyword evidence="2" id="KW-1185">Reference proteome</keyword>
<comment type="caution">
    <text evidence="1">The sequence shown here is derived from an EMBL/GenBank/DDBJ whole genome shotgun (WGS) entry which is preliminary data.</text>
</comment>
<evidence type="ECO:0000313" key="2">
    <source>
        <dbReference type="Proteomes" id="UP000288216"/>
    </source>
</evidence>
<accession>A0A401PYF7</accession>
<reference evidence="1 2" key="1">
    <citation type="journal article" date="2018" name="Nat. Ecol. Evol.">
        <title>Shark genomes provide insights into elasmobranch evolution and the origin of vertebrates.</title>
        <authorList>
            <person name="Hara Y"/>
            <person name="Yamaguchi K"/>
            <person name="Onimaru K"/>
            <person name="Kadota M"/>
            <person name="Koyanagi M"/>
            <person name="Keeley SD"/>
            <person name="Tatsumi K"/>
            <person name="Tanaka K"/>
            <person name="Motone F"/>
            <person name="Kageyama Y"/>
            <person name="Nozu R"/>
            <person name="Adachi N"/>
            <person name="Nishimura O"/>
            <person name="Nakagawa R"/>
            <person name="Tanegashima C"/>
            <person name="Kiyatake I"/>
            <person name="Matsumoto R"/>
            <person name="Murakumo K"/>
            <person name="Nishida K"/>
            <person name="Terakita A"/>
            <person name="Kuratani S"/>
            <person name="Sato K"/>
            <person name="Hyodo S Kuraku.S."/>
        </authorList>
    </citation>
    <scope>NUCLEOTIDE SEQUENCE [LARGE SCALE GENOMIC DNA]</scope>
</reference>
<name>A0A401PYF7_SCYTO</name>
<sequence>MRLPEFYHTLKSTLGPKQSTRLSYPSYTISQRIHARPARHAYPSPTYNIVLADRLVLQNSASYSI</sequence>
<dbReference type="EMBL" id="BFAA01018288">
    <property type="protein sequence ID" value="GCB78136.1"/>
    <property type="molecule type" value="Genomic_DNA"/>
</dbReference>
<dbReference type="Proteomes" id="UP000288216">
    <property type="component" value="Unassembled WGS sequence"/>
</dbReference>